<evidence type="ECO:0000256" key="4">
    <source>
        <dbReference type="ARBA" id="ARBA00022643"/>
    </source>
</evidence>
<keyword evidence="5" id="KW-0560">Oxidoreductase</keyword>
<evidence type="ECO:0000256" key="2">
    <source>
        <dbReference type="ARBA" id="ARBA00007118"/>
    </source>
</evidence>
<proteinExistence type="inferred from homology"/>
<protein>
    <recommendedName>
        <fullName evidence="6">Nitroreductase domain-containing protein</fullName>
    </recommendedName>
</protein>
<dbReference type="EMBL" id="SNRW01007199">
    <property type="protein sequence ID" value="KAA6381655.1"/>
    <property type="molecule type" value="Genomic_DNA"/>
</dbReference>
<name>A0A5J4VGP6_9EUKA</name>
<evidence type="ECO:0000256" key="3">
    <source>
        <dbReference type="ARBA" id="ARBA00022630"/>
    </source>
</evidence>
<dbReference type="AlphaFoldDB" id="A0A5J4VGP6"/>
<evidence type="ECO:0000313" key="7">
    <source>
        <dbReference type="EMBL" id="KAA6381655.1"/>
    </source>
</evidence>
<comment type="caution">
    <text evidence="7">The sequence shown here is derived from an EMBL/GenBank/DDBJ whole genome shotgun (WGS) entry which is preliminary data.</text>
</comment>
<dbReference type="Pfam" id="PF00881">
    <property type="entry name" value="Nitroreductase"/>
    <property type="match status" value="1"/>
</dbReference>
<organism evidence="7 8">
    <name type="scientific">Streblomastix strix</name>
    <dbReference type="NCBI Taxonomy" id="222440"/>
    <lineage>
        <taxon>Eukaryota</taxon>
        <taxon>Metamonada</taxon>
        <taxon>Preaxostyla</taxon>
        <taxon>Oxymonadida</taxon>
        <taxon>Streblomastigidae</taxon>
        <taxon>Streblomastix</taxon>
    </lineage>
</organism>
<dbReference type="PANTHER" id="PTHR43673">
    <property type="entry name" value="NAD(P)H NITROREDUCTASE YDGI-RELATED"/>
    <property type="match status" value="1"/>
</dbReference>
<dbReference type="CDD" id="cd02062">
    <property type="entry name" value="Nitro_FMN_reductase"/>
    <property type="match status" value="1"/>
</dbReference>
<dbReference type="OrthoDB" id="41362at2759"/>
<evidence type="ECO:0000256" key="1">
    <source>
        <dbReference type="ARBA" id="ARBA00001917"/>
    </source>
</evidence>
<evidence type="ECO:0000256" key="5">
    <source>
        <dbReference type="ARBA" id="ARBA00023002"/>
    </source>
</evidence>
<dbReference type="Proteomes" id="UP000324800">
    <property type="component" value="Unassembled WGS sequence"/>
</dbReference>
<sequence>MFRQLLEERQSIREYEPRPVEKEKLQYIVECAQKAPTSRNSQSCFYHVLTDRKVIEKISQEGCKFAETQGYSMKQVAKNIGQELDEQDPFFYRAPVLIIMTQPQEDIQSGGIQTMALLLAAQEVGLRSCCIGLGQFAWDEIKKHITVPDKHVFGLAYTIGYSNSKPPVRVKDLTKVKYY</sequence>
<reference evidence="7 8" key="1">
    <citation type="submission" date="2019-03" db="EMBL/GenBank/DDBJ databases">
        <title>Single cell metagenomics reveals metabolic interactions within the superorganism composed of flagellate Streblomastix strix and complex community of Bacteroidetes bacteria on its surface.</title>
        <authorList>
            <person name="Treitli S.C."/>
            <person name="Kolisko M."/>
            <person name="Husnik F."/>
            <person name="Keeling P."/>
            <person name="Hampl V."/>
        </authorList>
    </citation>
    <scope>NUCLEOTIDE SEQUENCE [LARGE SCALE GENOMIC DNA]</scope>
    <source>
        <strain evidence="7">ST1C</strain>
    </source>
</reference>
<dbReference type="SUPFAM" id="SSF55469">
    <property type="entry name" value="FMN-dependent nitroreductase-like"/>
    <property type="match status" value="1"/>
</dbReference>
<comment type="cofactor">
    <cofactor evidence="1">
        <name>FMN</name>
        <dbReference type="ChEBI" id="CHEBI:58210"/>
    </cofactor>
</comment>
<dbReference type="PANTHER" id="PTHR43673:SF2">
    <property type="entry name" value="NITROREDUCTASE"/>
    <property type="match status" value="1"/>
</dbReference>
<dbReference type="InterPro" id="IPR029479">
    <property type="entry name" value="Nitroreductase"/>
</dbReference>
<comment type="similarity">
    <text evidence="2">Belongs to the nitroreductase family.</text>
</comment>
<feature type="domain" description="Nitroreductase" evidence="6">
    <location>
        <begin position="7"/>
        <end position="161"/>
    </location>
</feature>
<keyword evidence="3" id="KW-0285">Flavoprotein</keyword>
<evidence type="ECO:0000259" key="6">
    <source>
        <dbReference type="Pfam" id="PF00881"/>
    </source>
</evidence>
<accession>A0A5J4VGP6</accession>
<evidence type="ECO:0000313" key="8">
    <source>
        <dbReference type="Proteomes" id="UP000324800"/>
    </source>
</evidence>
<dbReference type="Gene3D" id="3.40.109.10">
    <property type="entry name" value="NADH Oxidase"/>
    <property type="match status" value="1"/>
</dbReference>
<dbReference type="GO" id="GO:0016491">
    <property type="term" value="F:oxidoreductase activity"/>
    <property type="evidence" value="ECO:0007669"/>
    <property type="project" value="UniProtKB-KW"/>
</dbReference>
<gene>
    <name evidence="7" type="ORF">EZS28_022819</name>
</gene>
<dbReference type="InterPro" id="IPR000415">
    <property type="entry name" value="Nitroreductase-like"/>
</dbReference>
<keyword evidence="4" id="KW-0288">FMN</keyword>